<organism evidence="3 4">
    <name type="scientific">Puccinia coronata f. sp. avenae</name>
    <dbReference type="NCBI Taxonomy" id="200324"/>
    <lineage>
        <taxon>Eukaryota</taxon>
        <taxon>Fungi</taxon>
        <taxon>Dikarya</taxon>
        <taxon>Basidiomycota</taxon>
        <taxon>Pucciniomycotina</taxon>
        <taxon>Pucciniomycetes</taxon>
        <taxon>Pucciniales</taxon>
        <taxon>Pucciniaceae</taxon>
        <taxon>Puccinia</taxon>
    </lineage>
</organism>
<evidence type="ECO:0000256" key="1">
    <source>
        <dbReference type="SAM" id="MobiDB-lite"/>
    </source>
</evidence>
<feature type="region of interest" description="Disordered" evidence="1">
    <location>
        <begin position="1"/>
        <end position="43"/>
    </location>
</feature>
<name>A0A2N5UR05_9BASI</name>
<dbReference type="Proteomes" id="UP000235392">
    <property type="component" value="Unassembled WGS sequence"/>
</dbReference>
<proteinExistence type="predicted"/>
<sequence length="149" mass="16203">MAHGSSTPATRVDASESQGDEKQAIERPCGGERDSVPAPTKILPHSSSLPLFRGSCPPQSDRSAVAHHHLRAFPSSSRPGPSALRPCIHMTTSHHTSSHSSFFRFAFSMPFNSWRPHALTIWHCSSSPAQRVRLVLWQAGIRCSASGEP</sequence>
<accession>A0A2N5UR05</accession>
<gene>
    <name evidence="3" type="ORF">PCASD_12278</name>
    <name evidence="2" type="ORF">PCASD_25116</name>
</gene>
<evidence type="ECO:0000313" key="2">
    <source>
        <dbReference type="EMBL" id="PLW06410.1"/>
    </source>
</evidence>
<comment type="caution">
    <text evidence="3">The sequence shown here is derived from an EMBL/GenBank/DDBJ whole genome shotgun (WGS) entry which is preliminary data.</text>
</comment>
<dbReference type="EMBL" id="PGCI01001222">
    <property type="protein sequence ID" value="PLW06410.1"/>
    <property type="molecule type" value="Genomic_DNA"/>
</dbReference>
<dbReference type="EMBL" id="PGCI01000105">
    <property type="protein sequence ID" value="PLW40182.1"/>
    <property type="molecule type" value="Genomic_DNA"/>
</dbReference>
<protein>
    <submittedName>
        <fullName evidence="3">Uncharacterized protein</fullName>
    </submittedName>
</protein>
<dbReference type="AlphaFoldDB" id="A0A2N5UR05"/>
<reference evidence="3 4" key="1">
    <citation type="submission" date="2017-11" db="EMBL/GenBank/DDBJ databases">
        <title>De novo assembly and phasing of dikaryotic genomes from two isolates of Puccinia coronata f. sp. avenae, the causal agent of oat crown rust.</title>
        <authorList>
            <person name="Miller M.E."/>
            <person name="Zhang Y."/>
            <person name="Omidvar V."/>
            <person name="Sperschneider J."/>
            <person name="Schwessinger B."/>
            <person name="Raley C."/>
            <person name="Palmer J.M."/>
            <person name="Garnica D."/>
            <person name="Upadhyaya N."/>
            <person name="Rathjen J."/>
            <person name="Taylor J.M."/>
            <person name="Park R.F."/>
            <person name="Dodds P.N."/>
            <person name="Hirsch C.D."/>
            <person name="Kianian S.F."/>
            <person name="Figueroa M."/>
        </authorList>
    </citation>
    <scope>NUCLEOTIDE SEQUENCE [LARGE SCALE GENOMIC DNA]</scope>
    <source>
        <strain evidence="3">12SD80</strain>
    </source>
</reference>
<feature type="compositionally biased region" description="Basic and acidic residues" evidence="1">
    <location>
        <begin position="19"/>
        <end position="35"/>
    </location>
</feature>
<evidence type="ECO:0000313" key="4">
    <source>
        <dbReference type="Proteomes" id="UP000235392"/>
    </source>
</evidence>
<evidence type="ECO:0000313" key="3">
    <source>
        <dbReference type="EMBL" id="PLW40182.1"/>
    </source>
</evidence>